<evidence type="ECO:0000256" key="4">
    <source>
        <dbReference type="ARBA" id="ARBA00022664"/>
    </source>
</evidence>
<feature type="domain" description="tRNA intron endonuclease catalytic" evidence="14">
    <location>
        <begin position="172"/>
        <end position="253"/>
    </location>
</feature>
<dbReference type="InterPro" id="IPR011856">
    <property type="entry name" value="tRNA_endonuc-like_dom_sf"/>
</dbReference>
<comment type="catalytic activity">
    <reaction evidence="8">
        <text>pretRNA = a 3'-half-tRNA molecule with a 5'-OH end + a 5'-half-tRNA molecule with a 2',3'-cyclic phosphate end + an intron with a 2',3'-cyclic phosphate and a 5'-hydroxyl terminus.</text>
        <dbReference type="EC" id="4.6.1.16"/>
    </reaction>
</comment>
<accession>A0A9N6ZGU9</accession>
<dbReference type="Gene3D" id="3.40.1350.10">
    <property type="match status" value="1"/>
</dbReference>
<keyword evidence="7" id="KW-0539">Nucleus</keyword>
<dbReference type="GO" id="GO:0006397">
    <property type="term" value="P:mRNA processing"/>
    <property type="evidence" value="ECO:0007669"/>
    <property type="project" value="UniProtKB-KW"/>
</dbReference>
<comment type="subunit">
    <text evidence="9">tRNA splicing endonuclease is a heterotetramer composed of TSEN2, TSEN15, TSEN34/LENG5 and TSEN54. tRNA splicing endonuclease complex also contains proteins of the pre-mRNA 3'-end processing machinery such as CLP1, CPSF1, CPSF4 and CSTF2.</text>
</comment>
<evidence type="ECO:0000313" key="15">
    <source>
        <dbReference type="EMBL" id="CAG4642871.1"/>
    </source>
</evidence>
<comment type="similarity">
    <text evidence="2">Belongs to the tRNA-intron endonuclease family.</text>
</comment>
<dbReference type="InterPro" id="IPR006677">
    <property type="entry name" value="tRNA_intron_Endonuc_cat-like"/>
</dbReference>
<organism evidence="15">
    <name type="scientific">Evadne anonyx</name>
    <dbReference type="NCBI Taxonomy" id="141404"/>
    <lineage>
        <taxon>Eukaryota</taxon>
        <taxon>Metazoa</taxon>
        <taxon>Ecdysozoa</taxon>
        <taxon>Arthropoda</taxon>
        <taxon>Crustacea</taxon>
        <taxon>Branchiopoda</taxon>
        <taxon>Diplostraca</taxon>
        <taxon>Cladocera</taxon>
        <taxon>Onychopoda</taxon>
        <taxon>Podonidae</taxon>
        <taxon>Evadne</taxon>
    </lineage>
</organism>
<dbReference type="FunFam" id="3.40.1350.10:FF:000002">
    <property type="entry name" value="tRNA-splicing endonuclease subunit Sen34"/>
    <property type="match status" value="1"/>
</dbReference>
<keyword evidence="6" id="KW-0456">Lyase</keyword>
<reference evidence="15" key="1">
    <citation type="submission" date="2021-04" db="EMBL/GenBank/DDBJ databases">
        <authorList>
            <person name="Cornetti L."/>
        </authorList>
    </citation>
    <scope>NUCLEOTIDE SEQUENCE</scope>
</reference>
<dbReference type="InterPro" id="IPR036167">
    <property type="entry name" value="tRNA_intron_Endo_cat-like_sf"/>
</dbReference>
<dbReference type="AlphaFoldDB" id="A0A9N6ZGU9"/>
<protein>
    <recommendedName>
        <fullName evidence="11">tRNA-splicing endonuclease subunit SEN34</fullName>
        <ecNumber evidence="3">4.6.1.16</ecNumber>
    </recommendedName>
    <alternativeName>
        <fullName evidence="12 13">tRNA-intron endonuclease SEN34</fullName>
    </alternativeName>
    <alternativeName>
        <fullName evidence="10">tRNA-splicing endonuclease subunit Sen34</fullName>
    </alternativeName>
</protein>
<dbReference type="GO" id="GO:0005730">
    <property type="term" value="C:nucleolus"/>
    <property type="evidence" value="ECO:0007669"/>
    <property type="project" value="UniProtKB-SubCell"/>
</dbReference>
<evidence type="ECO:0000259" key="14">
    <source>
        <dbReference type="Pfam" id="PF01974"/>
    </source>
</evidence>
<dbReference type="Pfam" id="PF01974">
    <property type="entry name" value="tRNA_int_endo"/>
    <property type="match status" value="1"/>
</dbReference>
<name>A0A9N6ZGU9_9CRUS</name>
<evidence type="ECO:0000256" key="6">
    <source>
        <dbReference type="ARBA" id="ARBA00023239"/>
    </source>
</evidence>
<evidence type="ECO:0000256" key="3">
    <source>
        <dbReference type="ARBA" id="ARBA00012573"/>
    </source>
</evidence>
<proteinExistence type="inferred from homology"/>
<dbReference type="EC" id="4.6.1.16" evidence="3"/>
<keyword evidence="4" id="KW-0507">mRNA processing</keyword>
<evidence type="ECO:0000256" key="13">
    <source>
        <dbReference type="ARBA" id="ARBA00076724"/>
    </source>
</evidence>
<evidence type="ECO:0000256" key="7">
    <source>
        <dbReference type="ARBA" id="ARBA00023242"/>
    </source>
</evidence>
<dbReference type="GO" id="GO:0003676">
    <property type="term" value="F:nucleic acid binding"/>
    <property type="evidence" value="ECO:0007669"/>
    <property type="project" value="InterPro"/>
</dbReference>
<evidence type="ECO:0000256" key="12">
    <source>
        <dbReference type="ARBA" id="ARBA00075884"/>
    </source>
</evidence>
<evidence type="ECO:0000256" key="5">
    <source>
        <dbReference type="ARBA" id="ARBA00022694"/>
    </source>
</evidence>
<evidence type="ECO:0000256" key="8">
    <source>
        <dbReference type="ARBA" id="ARBA00034031"/>
    </source>
</evidence>
<evidence type="ECO:0000256" key="1">
    <source>
        <dbReference type="ARBA" id="ARBA00004604"/>
    </source>
</evidence>
<evidence type="ECO:0000256" key="10">
    <source>
        <dbReference type="ARBA" id="ARBA00070643"/>
    </source>
</evidence>
<dbReference type="EMBL" id="OC986216">
    <property type="protein sequence ID" value="CAG4642871.1"/>
    <property type="molecule type" value="Genomic_DNA"/>
</dbReference>
<dbReference type="PANTHER" id="PTHR13070">
    <property type="entry name" value="TRNA-SPLICING ENDONUCLEASE SUBUNIT SEN34-RELATED"/>
    <property type="match status" value="1"/>
</dbReference>
<dbReference type="SUPFAM" id="SSF53032">
    <property type="entry name" value="tRNA-intron endonuclease catalytic domain-like"/>
    <property type="match status" value="1"/>
</dbReference>
<sequence>MLASTSILLTASKTRHFSVEQRRRLTFNRKTGNYRGNVTENNWLRLRLRLKWAALLWDQSFLQLHSICDDVCNLNVSREREESIQNSYMEQSVLYKEERLKQLMKISKKIIAGKRKKQGGDNFDENAALQGEIDKIPQMPEDVMMVQLLTRPHWELSGEEIKNKTLTTMSTKDIVFHDLWERGYYLTCGEKFGGDFLVYPGDPLKFHSHYIAVCVDGDEPLTPQFLITKGRLGTNVKKIVLLCSVDCDGVVNYQNLEWATNILGIPSVTGNFLCVSGQTNSPFITSTCTEEE</sequence>
<evidence type="ECO:0000256" key="11">
    <source>
        <dbReference type="ARBA" id="ARBA00070870"/>
    </source>
</evidence>
<dbReference type="GO" id="GO:0000213">
    <property type="term" value="F:tRNA-intron lyase activity"/>
    <property type="evidence" value="ECO:0007669"/>
    <property type="project" value="UniProtKB-EC"/>
</dbReference>
<dbReference type="GO" id="GO:0000379">
    <property type="term" value="P:tRNA-type intron splice site recognition and cleavage"/>
    <property type="evidence" value="ECO:0007669"/>
    <property type="project" value="TreeGrafter"/>
</dbReference>
<dbReference type="PANTHER" id="PTHR13070:SF0">
    <property type="entry name" value="TRNA-SPLICING ENDONUCLEASE SUBUNIT SEN34"/>
    <property type="match status" value="1"/>
</dbReference>
<evidence type="ECO:0000256" key="2">
    <source>
        <dbReference type="ARBA" id="ARBA00008078"/>
    </source>
</evidence>
<keyword evidence="5" id="KW-0819">tRNA processing</keyword>
<dbReference type="CDD" id="cd22363">
    <property type="entry name" value="tRNA-intron_lyase_C"/>
    <property type="match status" value="1"/>
</dbReference>
<evidence type="ECO:0000256" key="9">
    <source>
        <dbReference type="ARBA" id="ARBA00064779"/>
    </source>
</evidence>
<comment type="subcellular location">
    <subcellularLocation>
        <location evidence="1">Nucleus</location>
        <location evidence="1">Nucleolus</location>
    </subcellularLocation>
</comment>
<gene>
    <name evidence="15" type="primary">EOG090X0G6M</name>
</gene>